<accession>A0A6C0DU52</accession>
<evidence type="ECO:0008006" key="3">
    <source>
        <dbReference type="Google" id="ProtNLM"/>
    </source>
</evidence>
<dbReference type="EMBL" id="MN739668">
    <property type="protein sequence ID" value="QHT19559.1"/>
    <property type="molecule type" value="Genomic_DNA"/>
</dbReference>
<name>A0A6C0DU52_9ZZZZ</name>
<protein>
    <recommendedName>
        <fullName evidence="3">Aspartyl/asparaginy/proline hydroxylase domain-containing protein</fullName>
    </recommendedName>
</protein>
<evidence type="ECO:0000256" key="1">
    <source>
        <dbReference type="SAM" id="MobiDB-lite"/>
    </source>
</evidence>
<dbReference type="NCBIfam" id="TIGR02466">
    <property type="entry name" value="TIGR02466 family protein"/>
    <property type="match status" value="1"/>
</dbReference>
<sequence>MIFVENTDNNKTEPDSTPTPVATSNVVNEAPTNSFKIQNVFITPVVQMANKYNFTKEELDAINKLELKPNLGNKRTVSSKILEDESLKKMKDYINLGIKNYVDTIVCPANKDIEFYITESWCNVTDPTHFHHKHAHPNSILSGCLYIQAETNVDRITFFNERYNRIKIGVDNNRFSNYNSESWWLPVETGDLIIFDSSLTHMVENTKSTQPRISLSFNVFVKGTLGDPGALTDLVL</sequence>
<dbReference type="SUPFAM" id="SSF51197">
    <property type="entry name" value="Clavaminate synthase-like"/>
    <property type="match status" value="1"/>
</dbReference>
<dbReference type="Pfam" id="PF13759">
    <property type="entry name" value="2OG-FeII_Oxy_5"/>
    <property type="match status" value="1"/>
</dbReference>
<proteinExistence type="predicted"/>
<feature type="region of interest" description="Disordered" evidence="1">
    <location>
        <begin position="1"/>
        <end position="21"/>
    </location>
</feature>
<evidence type="ECO:0000313" key="2">
    <source>
        <dbReference type="EMBL" id="QHT19559.1"/>
    </source>
</evidence>
<dbReference type="AlphaFoldDB" id="A0A6C0DU52"/>
<reference evidence="2" key="1">
    <citation type="journal article" date="2020" name="Nature">
        <title>Giant virus diversity and host interactions through global metagenomics.</title>
        <authorList>
            <person name="Schulz F."/>
            <person name="Roux S."/>
            <person name="Paez-Espino D."/>
            <person name="Jungbluth S."/>
            <person name="Walsh D.A."/>
            <person name="Denef V.J."/>
            <person name="McMahon K.D."/>
            <person name="Konstantinidis K.T."/>
            <person name="Eloe-Fadrosh E.A."/>
            <person name="Kyrpides N.C."/>
            <person name="Woyke T."/>
        </authorList>
    </citation>
    <scope>NUCLEOTIDE SEQUENCE</scope>
    <source>
        <strain evidence="2">GVMAG-M-3300023174-5</strain>
    </source>
</reference>
<dbReference type="InterPro" id="IPR012668">
    <property type="entry name" value="CHP02466"/>
</dbReference>
<dbReference type="Gene3D" id="2.60.120.620">
    <property type="entry name" value="q2cbj1_9rhob like domain"/>
    <property type="match status" value="1"/>
</dbReference>
<organism evidence="2">
    <name type="scientific">viral metagenome</name>
    <dbReference type="NCBI Taxonomy" id="1070528"/>
    <lineage>
        <taxon>unclassified sequences</taxon>
        <taxon>metagenomes</taxon>
        <taxon>organismal metagenomes</taxon>
    </lineage>
</organism>